<dbReference type="EC" id="2.7.7.65" evidence="1"/>
<reference evidence="5 6" key="1">
    <citation type="submission" date="2022-10" db="EMBL/GenBank/DDBJ databases">
        <title>paucibacter sp. hw8 Genome sequencing.</title>
        <authorList>
            <person name="Park S."/>
        </authorList>
    </citation>
    <scope>NUCLEOTIDE SEQUENCE [LARGE SCALE GENOMIC DNA]</scope>
    <source>
        <strain evidence="6">hw8</strain>
    </source>
</reference>
<keyword evidence="6" id="KW-1185">Reference proteome</keyword>
<evidence type="ECO:0000313" key="5">
    <source>
        <dbReference type="EMBL" id="MDC8784702.1"/>
    </source>
</evidence>
<organism evidence="5 6">
    <name type="scientific">Roseateles koreensis</name>
    <dbReference type="NCBI Taxonomy" id="2987526"/>
    <lineage>
        <taxon>Bacteria</taxon>
        <taxon>Pseudomonadati</taxon>
        <taxon>Pseudomonadota</taxon>
        <taxon>Betaproteobacteria</taxon>
        <taxon>Burkholderiales</taxon>
        <taxon>Sphaerotilaceae</taxon>
        <taxon>Roseateles</taxon>
    </lineage>
</organism>
<keyword evidence="3" id="KW-0812">Transmembrane</keyword>
<dbReference type="SUPFAM" id="SSF55073">
    <property type="entry name" value="Nucleotide cyclase"/>
    <property type="match status" value="1"/>
</dbReference>
<dbReference type="InterPro" id="IPR043128">
    <property type="entry name" value="Rev_trsase/Diguanyl_cyclase"/>
</dbReference>
<feature type="transmembrane region" description="Helical" evidence="3">
    <location>
        <begin position="205"/>
        <end position="224"/>
    </location>
</feature>
<sequence length="400" mass="43598">MSFDNPTLFKLLLLQALTAAVLMLVLTGRHASAATRRAVGFLGLQAMGWLMLANAEGGAGRLLMSLSMLAFSASLSLLWWALRLWLGPQPGRVLLILAPLLMPLVYALQFEDSTFRVAWAHGWLSLQLALIILNLVAPARQSLTLDRPAKSGPNAPHALDNRRWRALLLCAVVPVGLLSLLRGGMGLLDPQLRSLLMPATINSVLALSLQWALTTTLLGLILAWRGETEQELAHLAQTDGLTGLVDARAFAARTVDMISMARRHREPLALMILDIDHLAAINATHGMEAGNKALALFGSCLQTQMRLGDLAGRIGGEEFGVLMARCESQGPQALDKRMRETLARRAVSELGFELNFSAGWAKLRHGDRHIQDLMRRAETAVYEAKHAGRGQLYAEPGLEI</sequence>
<dbReference type="InterPro" id="IPR050469">
    <property type="entry name" value="Diguanylate_Cyclase"/>
</dbReference>
<keyword evidence="3" id="KW-0472">Membrane</keyword>
<dbReference type="SMART" id="SM00267">
    <property type="entry name" value="GGDEF"/>
    <property type="match status" value="1"/>
</dbReference>
<evidence type="ECO:0000256" key="3">
    <source>
        <dbReference type="SAM" id="Phobius"/>
    </source>
</evidence>
<protein>
    <recommendedName>
        <fullName evidence="1">diguanylate cyclase</fullName>
        <ecNumber evidence="1">2.7.7.65</ecNumber>
    </recommendedName>
</protein>
<feature type="transmembrane region" description="Helical" evidence="3">
    <location>
        <begin position="166"/>
        <end position="185"/>
    </location>
</feature>
<proteinExistence type="predicted"/>
<dbReference type="Pfam" id="PF00990">
    <property type="entry name" value="GGDEF"/>
    <property type="match status" value="1"/>
</dbReference>
<gene>
    <name evidence="5" type="ORF">PRZ01_05810</name>
</gene>
<evidence type="ECO:0000256" key="2">
    <source>
        <dbReference type="ARBA" id="ARBA00034247"/>
    </source>
</evidence>
<comment type="catalytic activity">
    <reaction evidence="2">
        <text>2 GTP = 3',3'-c-di-GMP + 2 diphosphate</text>
        <dbReference type="Rhea" id="RHEA:24898"/>
        <dbReference type="ChEBI" id="CHEBI:33019"/>
        <dbReference type="ChEBI" id="CHEBI:37565"/>
        <dbReference type="ChEBI" id="CHEBI:58805"/>
        <dbReference type="EC" id="2.7.7.65"/>
    </reaction>
</comment>
<dbReference type="CDD" id="cd01949">
    <property type="entry name" value="GGDEF"/>
    <property type="match status" value="1"/>
</dbReference>
<dbReference type="PANTHER" id="PTHR45138">
    <property type="entry name" value="REGULATORY COMPONENTS OF SENSORY TRANSDUCTION SYSTEM"/>
    <property type="match status" value="1"/>
</dbReference>
<comment type="caution">
    <text evidence="5">The sequence shown here is derived from an EMBL/GenBank/DDBJ whole genome shotgun (WGS) entry which is preliminary data.</text>
</comment>
<evidence type="ECO:0000259" key="4">
    <source>
        <dbReference type="PROSITE" id="PS50887"/>
    </source>
</evidence>
<feature type="domain" description="GGDEF" evidence="4">
    <location>
        <begin position="266"/>
        <end position="397"/>
    </location>
</feature>
<dbReference type="InterPro" id="IPR029787">
    <property type="entry name" value="Nucleotide_cyclase"/>
</dbReference>
<feature type="transmembrane region" description="Helical" evidence="3">
    <location>
        <begin position="93"/>
        <end position="110"/>
    </location>
</feature>
<dbReference type="PROSITE" id="PS50887">
    <property type="entry name" value="GGDEF"/>
    <property type="match status" value="1"/>
</dbReference>
<dbReference type="Gene3D" id="3.30.70.270">
    <property type="match status" value="1"/>
</dbReference>
<feature type="transmembrane region" description="Helical" evidence="3">
    <location>
        <begin position="62"/>
        <end position="81"/>
    </location>
</feature>
<dbReference type="Proteomes" id="UP001219862">
    <property type="component" value="Unassembled WGS sequence"/>
</dbReference>
<dbReference type="EMBL" id="JAQQXS010000004">
    <property type="protein sequence ID" value="MDC8784702.1"/>
    <property type="molecule type" value="Genomic_DNA"/>
</dbReference>
<evidence type="ECO:0000256" key="1">
    <source>
        <dbReference type="ARBA" id="ARBA00012528"/>
    </source>
</evidence>
<accession>A0ABT5KSE5</accession>
<dbReference type="RefSeq" id="WP_273595821.1">
    <property type="nucleotide sequence ID" value="NZ_JAQQXS010000004.1"/>
</dbReference>
<keyword evidence="3" id="KW-1133">Transmembrane helix</keyword>
<evidence type="ECO:0000313" key="6">
    <source>
        <dbReference type="Proteomes" id="UP001219862"/>
    </source>
</evidence>
<name>A0ABT5KSE5_9BURK</name>
<feature type="transmembrane region" description="Helical" evidence="3">
    <location>
        <begin position="116"/>
        <end position="137"/>
    </location>
</feature>
<dbReference type="InterPro" id="IPR000160">
    <property type="entry name" value="GGDEF_dom"/>
</dbReference>
<dbReference type="PANTHER" id="PTHR45138:SF9">
    <property type="entry name" value="DIGUANYLATE CYCLASE DGCM-RELATED"/>
    <property type="match status" value="1"/>
</dbReference>
<dbReference type="NCBIfam" id="TIGR00254">
    <property type="entry name" value="GGDEF"/>
    <property type="match status" value="1"/>
</dbReference>